<dbReference type="Proteomes" id="UP000715965">
    <property type="component" value="Unassembled WGS sequence"/>
</dbReference>
<evidence type="ECO:0000256" key="1">
    <source>
        <dbReference type="SAM" id="SignalP"/>
    </source>
</evidence>
<feature type="chain" id="PRO_5047288791" evidence="1">
    <location>
        <begin position="21"/>
        <end position="156"/>
    </location>
</feature>
<sequence length="156" mass="17031">MKLKFAMFAAALFAGVSAHAAGTNLMIRSVIGGDAYCMDVAEDAKENGTPVFMYRCHGRENQRWTITRGEGGQDLLVGTGGLCMDVRGRHSRADGTPVQVWACHYGSNQRFKVGGDGRIREVESGKCLIPVAQRNAAAIVLDECEGQPYEVWDIRH</sequence>
<proteinExistence type="predicted"/>
<name>A0ABR9SK97_9BURK</name>
<evidence type="ECO:0000313" key="4">
    <source>
        <dbReference type="Proteomes" id="UP000715965"/>
    </source>
</evidence>
<dbReference type="CDD" id="cd00161">
    <property type="entry name" value="beta-trefoil_Ricin-like"/>
    <property type="match status" value="1"/>
</dbReference>
<organism evidence="3 4">
    <name type="scientific">Ramlibacter aquaticus</name>
    <dbReference type="NCBI Taxonomy" id="2780094"/>
    <lineage>
        <taxon>Bacteria</taxon>
        <taxon>Pseudomonadati</taxon>
        <taxon>Pseudomonadota</taxon>
        <taxon>Betaproteobacteria</taxon>
        <taxon>Burkholderiales</taxon>
        <taxon>Comamonadaceae</taxon>
        <taxon>Ramlibacter</taxon>
    </lineage>
</organism>
<feature type="domain" description="Ricin B lectin" evidence="2">
    <location>
        <begin position="23"/>
        <end position="155"/>
    </location>
</feature>
<gene>
    <name evidence="3" type="ORF">IM725_19585</name>
</gene>
<dbReference type="SUPFAM" id="SSF50370">
    <property type="entry name" value="Ricin B-like lectins"/>
    <property type="match status" value="1"/>
</dbReference>
<keyword evidence="1" id="KW-0732">Signal</keyword>
<feature type="signal peptide" evidence="1">
    <location>
        <begin position="1"/>
        <end position="20"/>
    </location>
</feature>
<accession>A0ABR9SK97</accession>
<dbReference type="RefSeq" id="WP_193782323.1">
    <property type="nucleotide sequence ID" value="NZ_JADDOJ010000138.1"/>
</dbReference>
<keyword evidence="4" id="KW-1185">Reference proteome</keyword>
<dbReference type="InterPro" id="IPR000772">
    <property type="entry name" value="Ricin_B_lectin"/>
</dbReference>
<dbReference type="InterPro" id="IPR035992">
    <property type="entry name" value="Ricin_B-like_lectins"/>
</dbReference>
<dbReference type="Gene3D" id="2.80.10.50">
    <property type="match status" value="1"/>
</dbReference>
<dbReference type="PROSITE" id="PS50231">
    <property type="entry name" value="RICIN_B_LECTIN"/>
    <property type="match status" value="1"/>
</dbReference>
<protein>
    <submittedName>
        <fullName evidence="3">Ricin-type beta-trefoil lectin domain protein</fullName>
    </submittedName>
</protein>
<dbReference type="EMBL" id="JADDOJ010000138">
    <property type="protein sequence ID" value="MBE7942778.1"/>
    <property type="molecule type" value="Genomic_DNA"/>
</dbReference>
<dbReference type="Pfam" id="PF00652">
    <property type="entry name" value="Ricin_B_lectin"/>
    <property type="match status" value="1"/>
</dbReference>
<evidence type="ECO:0000259" key="2">
    <source>
        <dbReference type="SMART" id="SM00458"/>
    </source>
</evidence>
<reference evidence="3 4" key="1">
    <citation type="submission" date="2020-10" db="EMBL/GenBank/DDBJ databases">
        <title>Draft genome of Ramlibacter aquaticus LMG 30558.</title>
        <authorList>
            <person name="Props R."/>
        </authorList>
    </citation>
    <scope>NUCLEOTIDE SEQUENCE [LARGE SCALE GENOMIC DNA]</scope>
    <source>
        <strain evidence="3 4">LMG 30558</strain>
    </source>
</reference>
<comment type="caution">
    <text evidence="3">The sequence shown here is derived from an EMBL/GenBank/DDBJ whole genome shotgun (WGS) entry which is preliminary data.</text>
</comment>
<evidence type="ECO:0000313" key="3">
    <source>
        <dbReference type="EMBL" id="MBE7942778.1"/>
    </source>
</evidence>
<dbReference type="SMART" id="SM00458">
    <property type="entry name" value="RICIN"/>
    <property type="match status" value="1"/>
</dbReference>